<evidence type="ECO:0000256" key="7">
    <source>
        <dbReference type="ARBA" id="ARBA00023027"/>
    </source>
</evidence>
<dbReference type="Gene3D" id="3.90.25.10">
    <property type="entry name" value="UDP-galactose 4-epimerase, domain 1"/>
    <property type="match status" value="1"/>
</dbReference>
<name>A0A1X4G6G4_9CYAN</name>
<dbReference type="InterPro" id="IPR001509">
    <property type="entry name" value="Epimerase_deHydtase"/>
</dbReference>
<comment type="caution">
    <text evidence="12">The sequence shown here is derived from an EMBL/GenBank/DDBJ whole genome shotgun (WGS) entry which is preliminary data.</text>
</comment>
<evidence type="ECO:0000256" key="5">
    <source>
        <dbReference type="ARBA" id="ARBA00013189"/>
    </source>
</evidence>
<comment type="similarity">
    <text evidence="4 10">Belongs to the NAD(P)-dependent epimerase/dehydratase family.</text>
</comment>
<dbReference type="NCBIfam" id="TIGR01179">
    <property type="entry name" value="galE"/>
    <property type="match status" value="1"/>
</dbReference>
<proteinExistence type="inferred from homology"/>
<evidence type="ECO:0000256" key="8">
    <source>
        <dbReference type="ARBA" id="ARBA00023235"/>
    </source>
</evidence>
<evidence type="ECO:0000256" key="3">
    <source>
        <dbReference type="ARBA" id="ARBA00004947"/>
    </source>
</evidence>
<dbReference type="AlphaFoldDB" id="A0A1X4G6G4"/>
<reference evidence="13" key="1">
    <citation type="submission" date="2017-04" db="EMBL/GenBank/DDBJ databases">
        <authorList>
            <person name="Abreu V.A."/>
            <person name="Popin R.V."/>
            <person name="Rigonato J."/>
            <person name="Andreote A.P."/>
            <person name="Schaker P.C."/>
            <person name="Hoff-Risseti C."/>
            <person name="Alvarenga D.O."/>
            <person name="Varani A.M."/>
            <person name="Fiore M.F."/>
        </authorList>
    </citation>
    <scope>NUCLEOTIDE SEQUENCE [LARGE SCALE GENOMIC DNA]</scope>
    <source>
        <strain evidence="13">CENA303</strain>
    </source>
</reference>
<dbReference type="PANTHER" id="PTHR43725">
    <property type="entry name" value="UDP-GLUCOSE 4-EPIMERASE"/>
    <property type="match status" value="1"/>
</dbReference>
<evidence type="ECO:0000256" key="9">
    <source>
        <dbReference type="ARBA" id="ARBA00023277"/>
    </source>
</evidence>
<evidence type="ECO:0000256" key="1">
    <source>
        <dbReference type="ARBA" id="ARBA00000083"/>
    </source>
</evidence>
<dbReference type="InterPro" id="IPR005886">
    <property type="entry name" value="UDP_G4E"/>
</dbReference>
<dbReference type="InterPro" id="IPR036291">
    <property type="entry name" value="NAD(P)-bd_dom_sf"/>
</dbReference>
<dbReference type="Gene3D" id="3.40.50.720">
    <property type="entry name" value="NAD(P)-binding Rossmann-like Domain"/>
    <property type="match status" value="1"/>
</dbReference>
<dbReference type="Proteomes" id="UP000192997">
    <property type="component" value="Unassembled WGS sequence"/>
</dbReference>
<sequence length="340" mass="37329">MVLTLYEKPRKCLVVGGAGYIGSHVVLTLNEAGYHVTVFDNLSTGLESSVLSPAKLIVGDLNNLDHLEEVIRNGEFDAILHFAASIVVSESITDPLSYYTNNVVNTINLLTLAHRYRIPRFIFSSSAAVYGITEQVPVPETAGLFPISPYGRTKLVTEWAIQDLARSAPWFSYGILRYFNVAGCQFTSGLGGNNSRATHVIKLACQTALGKRPVFQIYGSDYPTADGTGVRDFIHVTDLSQAHLSVLNYLEDSAESSIFNCGYGQGYSVLDVIKTVQEVSGVKFPIEIVPRRIGDPPEVVADVSSILQRTSWQPQHNDLKLIIQSAWNWEKGLMNNDSVS</sequence>
<dbReference type="UniPathway" id="UPA00214"/>
<dbReference type="EMBL" id="NBYN01000043">
    <property type="protein sequence ID" value="OSO90599.1"/>
    <property type="molecule type" value="Genomic_DNA"/>
</dbReference>
<comment type="subunit">
    <text evidence="10">Homodimer.</text>
</comment>
<comment type="cofactor">
    <cofactor evidence="2 10">
        <name>NAD(+)</name>
        <dbReference type="ChEBI" id="CHEBI:57540"/>
    </cofactor>
</comment>
<dbReference type="PANTHER" id="PTHR43725:SF53">
    <property type="entry name" value="UDP-ARABINOSE 4-EPIMERASE 1"/>
    <property type="match status" value="1"/>
</dbReference>
<comment type="pathway">
    <text evidence="3 10">Carbohydrate metabolism; galactose metabolism.</text>
</comment>
<keyword evidence="9 10" id="KW-0119">Carbohydrate metabolism</keyword>
<protein>
    <recommendedName>
        <fullName evidence="6 10">UDP-glucose 4-epimerase</fullName>
        <ecNumber evidence="5 10">5.1.3.2</ecNumber>
    </recommendedName>
</protein>
<dbReference type="SUPFAM" id="SSF51735">
    <property type="entry name" value="NAD(P)-binding Rossmann-fold domains"/>
    <property type="match status" value="1"/>
</dbReference>
<evidence type="ECO:0000259" key="11">
    <source>
        <dbReference type="Pfam" id="PF01370"/>
    </source>
</evidence>
<evidence type="ECO:0000313" key="13">
    <source>
        <dbReference type="Proteomes" id="UP000192997"/>
    </source>
</evidence>
<keyword evidence="8 10" id="KW-0413">Isomerase</keyword>
<gene>
    <name evidence="12" type="ORF">B7O87_09260</name>
</gene>
<organism evidence="12 13">
    <name type="scientific">Cylindrospermopsis raciborskii CENA303</name>
    <dbReference type="NCBI Taxonomy" id="1170769"/>
    <lineage>
        <taxon>Bacteria</taxon>
        <taxon>Bacillati</taxon>
        <taxon>Cyanobacteriota</taxon>
        <taxon>Cyanophyceae</taxon>
        <taxon>Nostocales</taxon>
        <taxon>Aphanizomenonaceae</taxon>
        <taxon>Cylindrospermopsis</taxon>
    </lineage>
</organism>
<dbReference type="RefSeq" id="WP_085728256.1">
    <property type="nucleotide sequence ID" value="NZ_NBYN01000043.1"/>
</dbReference>
<keyword evidence="7 10" id="KW-0520">NAD</keyword>
<dbReference type="Pfam" id="PF01370">
    <property type="entry name" value="Epimerase"/>
    <property type="match status" value="1"/>
</dbReference>
<dbReference type="GO" id="GO:0033499">
    <property type="term" value="P:galactose catabolic process via UDP-galactose, Leloir pathway"/>
    <property type="evidence" value="ECO:0007669"/>
    <property type="project" value="TreeGrafter"/>
</dbReference>
<evidence type="ECO:0000256" key="6">
    <source>
        <dbReference type="ARBA" id="ARBA00018569"/>
    </source>
</evidence>
<evidence type="ECO:0000256" key="2">
    <source>
        <dbReference type="ARBA" id="ARBA00001911"/>
    </source>
</evidence>
<evidence type="ECO:0000256" key="10">
    <source>
        <dbReference type="RuleBase" id="RU366046"/>
    </source>
</evidence>
<feature type="domain" description="NAD-dependent epimerase/dehydratase" evidence="11">
    <location>
        <begin position="13"/>
        <end position="262"/>
    </location>
</feature>
<dbReference type="GO" id="GO:0003978">
    <property type="term" value="F:UDP-glucose 4-epimerase activity"/>
    <property type="evidence" value="ECO:0007669"/>
    <property type="project" value="UniProtKB-UniRule"/>
</dbReference>
<dbReference type="EC" id="5.1.3.2" evidence="5 10"/>
<evidence type="ECO:0000256" key="4">
    <source>
        <dbReference type="ARBA" id="ARBA00007637"/>
    </source>
</evidence>
<evidence type="ECO:0000313" key="12">
    <source>
        <dbReference type="EMBL" id="OSO90599.1"/>
    </source>
</evidence>
<dbReference type="CDD" id="cd05247">
    <property type="entry name" value="UDP_G4E_1_SDR_e"/>
    <property type="match status" value="1"/>
</dbReference>
<accession>A0A1X4G6G4</accession>
<comment type="catalytic activity">
    <reaction evidence="1 10">
        <text>UDP-alpha-D-glucose = UDP-alpha-D-galactose</text>
        <dbReference type="Rhea" id="RHEA:22168"/>
        <dbReference type="ChEBI" id="CHEBI:58885"/>
        <dbReference type="ChEBI" id="CHEBI:66914"/>
        <dbReference type="EC" id="5.1.3.2"/>
    </reaction>
</comment>